<comment type="catalytic activity">
    <reaction evidence="4">
        <text>D-galactosamine 6-phosphate + H2O = D-tagatopyranose 1-phosphate + NH4(+)</text>
        <dbReference type="Rhea" id="RHEA:47680"/>
        <dbReference type="ChEBI" id="CHEBI:15377"/>
        <dbReference type="ChEBI" id="CHEBI:28938"/>
        <dbReference type="ChEBI" id="CHEBI:71674"/>
        <dbReference type="ChEBI" id="CHEBI:138150"/>
    </reaction>
</comment>
<evidence type="ECO:0000256" key="3">
    <source>
        <dbReference type="ARBA" id="ARBA00022801"/>
    </source>
</evidence>
<dbReference type="InterPro" id="IPR035464">
    <property type="entry name" value="SIS_AgaS"/>
</dbReference>
<dbReference type="InterPro" id="IPR001347">
    <property type="entry name" value="SIS_dom"/>
</dbReference>
<name>A0A845SCS0_9GAMM</name>
<dbReference type="GO" id="GO:0009401">
    <property type="term" value="P:phosphoenolpyruvate-dependent sugar phosphotransferase system"/>
    <property type="evidence" value="ECO:0007669"/>
    <property type="project" value="TreeGrafter"/>
</dbReference>
<reference evidence="6 7" key="2">
    <citation type="submission" date="2020-02" db="EMBL/GenBank/DDBJ databases">
        <title>The new genus of Enterobacteriales.</title>
        <authorList>
            <person name="Kim I.S."/>
        </authorList>
    </citation>
    <scope>NUCLEOTIDE SEQUENCE [LARGE SCALE GENOMIC DNA]</scope>
    <source>
        <strain evidence="6 7">SAP-6</strain>
    </source>
</reference>
<reference evidence="6 7" key="1">
    <citation type="submission" date="2019-12" db="EMBL/GenBank/DDBJ databases">
        <authorList>
            <person name="Lee S.D."/>
        </authorList>
    </citation>
    <scope>NUCLEOTIDE SEQUENCE [LARGE SCALE GENOMIC DNA]</scope>
    <source>
        <strain evidence="6 7">SAP-6</strain>
    </source>
</reference>
<evidence type="ECO:0000256" key="2">
    <source>
        <dbReference type="ARBA" id="ARBA00022737"/>
    </source>
</evidence>
<evidence type="ECO:0000313" key="7">
    <source>
        <dbReference type="Proteomes" id="UP000461443"/>
    </source>
</evidence>
<evidence type="ECO:0000259" key="5">
    <source>
        <dbReference type="PROSITE" id="PS51464"/>
    </source>
</evidence>
<dbReference type="Proteomes" id="UP000461443">
    <property type="component" value="Unassembled WGS sequence"/>
</dbReference>
<evidence type="ECO:0000256" key="1">
    <source>
        <dbReference type="ARBA" id="ARBA00007748"/>
    </source>
</evidence>
<dbReference type="InterPro" id="IPR035466">
    <property type="entry name" value="GlmS/AgaS_SIS"/>
</dbReference>
<keyword evidence="3" id="KW-0378">Hydrolase</keyword>
<dbReference type="Gene3D" id="3.40.50.10490">
    <property type="entry name" value="Glucose-6-phosphate isomerase like protein, domain 1"/>
    <property type="match status" value="2"/>
</dbReference>
<feature type="domain" description="SIS" evidence="5">
    <location>
        <begin position="214"/>
        <end position="363"/>
    </location>
</feature>
<dbReference type="RefSeq" id="WP_162363899.1">
    <property type="nucleotide sequence ID" value="NZ_WUBS01000001.1"/>
</dbReference>
<dbReference type="PANTHER" id="PTHR32502">
    <property type="entry name" value="N-ACETYLGALACTOSAMINE PERMEASE II COMPONENT-RELATED"/>
    <property type="match status" value="1"/>
</dbReference>
<protein>
    <submittedName>
        <fullName evidence="6">SIS domain-containing protein</fullName>
    </submittedName>
</protein>
<dbReference type="GO" id="GO:0005886">
    <property type="term" value="C:plasma membrane"/>
    <property type="evidence" value="ECO:0007669"/>
    <property type="project" value="TreeGrafter"/>
</dbReference>
<proteinExistence type="inferred from homology"/>
<keyword evidence="2" id="KW-0677">Repeat</keyword>
<evidence type="ECO:0000313" key="6">
    <source>
        <dbReference type="EMBL" id="NDL61207.1"/>
    </source>
</evidence>
<keyword evidence="7" id="KW-1185">Reference proteome</keyword>
<evidence type="ECO:0000256" key="4">
    <source>
        <dbReference type="ARBA" id="ARBA00029292"/>
    </source>
</evidence>
<dbReference type="InterPro" id="IPR046348">
    <property type="entry name" value="SIS_dom_sf"/>
</dbReference>
<comment type="similarity">
    <text evidence="1">Belongs to the SIS family. AgaS subfamily.</text>
</comment>
<dbReference type="EMBL" id="WUBS01000001">
    <property type="protein sequence ID" value="NDL61207.1"/>
    <property type="molecule type" value="Genomic_DNA"/>
</dbReference>
<dbReference type="Pfam" id="PF01380">
    <property type="entry name" value="SIS"/>
    <property type="match status" value="2"/>
</dbReference>
<dbReference type="PANTHER" id="PTHR32502:SF3">
    <property type="entry name" value="D-GALACTOSAMINE-6-PHOSPHATE DEAMINASE AGAS-RELATED"/>
    <property type="match status" value="1"/>
</dbReference>
<gene>
    <name evidence="6" type="ORF">GRH90_00275</name>
</gene>
<comment type="caution">
    <text evidence="6">The sequence shown here is derived from an EMBL/GenBank/DDBJ whole genome shotgun (WGS) entry which is preliminary data.</text>
</comment>
<dbReference type="CDD" id="cd05008">
    <property type="entry name" value="SIS_GlmS_GlmD_1"/>
    <property type="match status" value="1"/>
</dbReference>
<organism evidence="6 7">
    <name type="scientific">Acerihabitans arboris</name>
    <dbReference type="NCBI Taxonomy" id="2691583"/>
    <lineage>
        <taxon>Bacteria</taxon>
        <taxon>Pseudomonadati</taxon>
        <taxon>Pseudomonadota</taxon>
        <taxon>Gammaproteobacteria</taxon>
        <taxon>Enterobacterales</taxon>
        <taxon>Pectobacteriaceae</taxon>
        <taxon>Acerihabitans</taxon>
    </lineage>
</organism>
<dbReference type="GO" id="GO:1901135">
    <property type="term" value="P:carbohydrate derivative metabolic process"/>
    <property type="evidence" value="ECO:0007669"/>
    <property type="project" value="InterPro"/>
</dbReference>
<dbReference type="CDD" id="cd05010">
    <property type="entry name" value="SIS_AgaS_like"/>
    <property type="match status" value="1"/>
</dbReference>
<dbReference type="PROSITE" id="PS51464">
    <property type="entry name" value="SIS"/>
    <property type="match status" value="2"/>
</dbReference>
<dbReference type="SUPFAM" id="SSF53697">
    <property type="entry name" value="SIS domain"/>
    <property type="match status" value="1"/>
</dbReference>
<feature type="domain" description="SIS" evidence="5">
    <location>
        <begin position="44"/>
        <end position="196"/>
    </location>
</feature>
<dbReference type="InterPro" id="IPR050303">
    <property type="entry name" value="GatZ_KbaZ_carbometab"/>
</dbReference>
<dbReference type="AlphaFoldDB" id="A0A845SCS0"/>
<dbReference type="GO" id="GO:0016787">
    <property type="term" value="F:hydrolase activity"/>
    <property type="evidence" value="ECO:0007669"/>
    <property type="project" value="UniProtKB-KW"/>
</dbReference>
<dbReference type="GO" id="GO:0097367">
    <property type="term" value="F:carbohydrate derivative binding"/>
    <property type="evidence" value="ECO:0007669"/>
    <property type="project" value="InterPro"/>
</dbReference>
<accession>A0A845SCS0</accession>
<sequence>MTQSAPTSYNLDYATAQEIIQQPATWHKTLLMVEQERSRIDAFLQPLLAQAGLRIILTGAGTSAFIGKILVPALTPKLNLRVEAIPTTDLVSNPLDYFSSGCPTLLVSFGRSGNSPESVAAVELANQTVKQCFHLIITCNESGRLHQRFAHSANTLSLLTPPETHDRGFAMTSSVSNMMLGCLAVFAPKQYNRESFLPIIENSQQIIAQYLQRPAPLFGQDDFNRVVYLGSGGLQGIAQESALKILELTAGKIGTLFDSPTGFRHGPKSIVDRNTLVVVFISNSTYTRKYDLDLLAELRNDNVARRVIAIADKNAGEISTGEHLYLPKTTNADDAHIGFCYLLYAQIYAYLTSLKSGASPDNPSPTGVVNRVVEGVVIHKLKI</sequence>